<comment type="caution">
    <text evidence="1">The sequence shown here is derived from an EMBL/GenBank/DDBJ whole genome shotgun (WGS) entry which is preliminary data.</text>
</comment>
<keyword evidence="2" id="KW-1185">Reference proteome</keyword>
<dbReference type="EMBL" id="CAXDID020000041">
    <property type="protein sequence ID" value="CAL6000355.1"/>
    <property type="molecule type" value="Genomic_DNA"/>
</dbReference>
<gene>
    <name evidence="1" type="ORF">HINF_LOCUS16656</name>
</gene>
<dbReference type="Proteomes" id="UP001642409">
    <property type="component" value="Unassembled WGS sequence"/>
</dbReference>
<evidence type="ECO:0000313" key="1">
    <source>
        <dbReference type="EMBL" id="CAL6000355.1"/>
    </source>
</evidence>
<sequence length="126" mass="14671">MTITNNSHHDSVSIYVSKKVIKLLTRSLSSNNHSEAICNDSHYGVPKYRFLKEELQLTRSQRNAESNKKYRLRLESLWDSVVRRIIYSVSIVTELQQLKLIDDYCTCSNSKSSYKVVNKCQLLQIK</sequence>
<accession>A0ABP1HQZ8</accession>
<evidence type="ECO:0000313" key="2">
    <source>
        <dbReference type="Proteomes" id="UP001642409"/>
    </source>
</evidence>
<reference evidence="1 2" key="1">
    <citation type="submission" date="2024-07" db="EMBL/GenBank/DDBJ databases">
        <authorList>
            <person name="Akdeniz Z."/>
        </authorList>
    </citation>
    <scope>NUCLEOTIDE SEQUENCE [LARGE SCALE GENOMIC DNA]</scope>
</reference>
<protein>
    <submittedName>
        <fullName evidence="1">Hypothetical_protein</fullName>
    </submittedName>
</protein>
<proteinExistence type="predicted"/>
<name>A0ABP1HQZ8_9EUKA</name>
<organism evidence="1 2">
    <name type="scientific">Hexamita inflata</name>
    <dbReference type="NCBI Taxonomy" id="28002"/>
    <lineage>
        <taxon>Eukaryota</taxon>
        <taxon>Metamonada</taxon>
        <taxon>Diplomonadida</taxon>
        <taxon>Hexamitidae</taxon>
        <taxon>Hexamitinae</taxon>
        <taxon>Hexamita</taxon>
    </lineage>
</organism>